<evidence type="ECO:0000259" key="9">
    <source>
        <dbReference type="PROSITE" id="PS51194"/>
    </source>
</evidence>
<evidence type="ECO:0000259" key="10">
    <source>
        <dbReference type="PROSITE" id="PS51789"/>
    </source>
</evidence>
<evidence type="ECO:0000256" key="6">
    <source>
        <dbReference type="ARBA" id="ARBA00049390"/>
    </source>
</evidence>
<keyword evidence="4" id="KW-0067">ATP-binding</keyword>
<dbReference type="InterPro" id="IPR021673">
    <property type="entry name" value="RLR_CTR"/>
</dbReference>
<dbReference type="SUPFAM" id="SSF52540">
    <property type="entry name" value="P-loop containing nucleoside triphosphate hydrolases"/>
    <property type="match status" value="2"/>
</dbReference>
<dbReference type="Pfam" id="PF11648">
    <property type="entry name" value="RIG-I_C-RD"/>
    <property type="match status" value="1"/>
</dbReference>
<comment type="catalytic activity">
    <reaction evidence="6">
        <text>ATP + H2O = ADP + phosphate + H(+)</text>
        <dbReference type="Rhea" id="RHEA:13065"/>
        <dbReference type="ChEBI" id="CHEBI:15377"/>
        <dbReference type="ChEBI" id="CHEBI:15378"/>
        <dbReference type="ChEBI" id="CHEBI:30616"/>
        <dbReference type="ChEBI" id="CHEBI:43474"/>
        <dbReference type="ChEBI" id="CHEBI:456216"/>
        <dbReference type="EC" id="3.6.4.13"/>
    </reaction>
    <physiologicalReaction direction="left-to-right" evidence="6">
        <dbReference type="Rhea" id="RHEA:13066"/>
    </physiologicalReaction>
</comment>
<dbReference type="SMART" id="SM00490">
    <property type="entry name" value="HELICc"/>
    <property type="match status" value="1"/>
</dbReference>
<dbReference type="PANTHER" id="PTHR14074">
    <property type="entry name" value="HELICASE WITH DEATH DOMAIN-RELATED"/>
    <property type="match status" value="1"/>
</dbReference>
<dbReference type="Gene3D" id="1.20.1320.30">
    <property type="match status" value="1"/>
</dbReference>
<dbReference type="InterPro" id="IPR014001">
    <property type="entry name" value="Helicase_ATP-bd"/>
</dbReference>
<dbReference type="Pfam" id="PF00270">
    <property type="entry name" value="DEAD"/>
    <property type="match status" value="1"/>
</dbReference>
<evidence type="ECO:0000259" key="8">
    <source>
        <dbReference type="PROSITE" id="PS51192"/>
    </source>
</evidence>
<dbReference type="PANTHER" id="PTHR14074:SF16">
    <property type="entry name" value="ANTIVIRAL INNATE IMMUNE RESPONSE RECEPTOR RIG-I"/>
    <property type="match status" value="1"/>
</dbReference>
<dbReference type="InterPro" id="IPR027417">
    <property type="entry name" value="P-loop_NTPase"/>
</dbReference>
<dbReference type="InterPro" id="IPR038557">
    <property type="entry name" value="RLR_C_sf"/>
</dbReference>
<dbReference type="Gene3D" id="2.170.150.30">
    <property type="entry name" value="RIG-I-like receptor, C-terminal regulatory domain"/>
    <property type="match status" value="1"/>
</dbReference>
<dbReference type="InterPro" id="IPR011545">
    <property type="entry name" value="DEAD/DEAH_box_helicase_dom"/>
</dbReference>
<dbReference type="Proteomes" id="UP001175271">
    <property type="component" value="Unassembled WGS sequence"/>
</dbReference>
<dbReference type="PROSITE" id="PS51192">
    <property type="entry name" value="HELICASE_ATP_BIND_1"/>
    <property type="match status" value="1"/>
</dbReference>
<evidence type="ECO:0000256" key="5">
    <source>
        <dbReference type="ARBA" id="ARBA00022859"/>
    </source>
</evidence>
<dbReference type="InterPro" id="IPR051363">
    <property type="entry name" value="RLR_Helicase"/>
</dbReference>
<dbReference type="EMBL" id="JAUCMV010000002">
    <property type="protein sequence ID" value="KAK0418198.1"/>
    <property type="molecule type" value="Genomic_DNA"/>
</dbReference>
<dbReference type="PROSITE" id="PS51789">
    <property type="entry name" value="RLR_CTR"/>
    <property type="match status" value="1"/>
</dbReference>
<evidence type="ECO:0008006" key="13">
    <source>
        <dbReference type="Google" id="ProtNLM"/>
    </source>
</evidence>
<keyword evidence="3" id="KW-0547">Nucleotide-binding</keyword>
<dbReference type="AlphaFoldDB" id="A0AA39I7S7"/>
<protein>
    <recommendedName>
        <fullName evidence="13">RNA helicase</fullName>
    </recommendedName>
</protein>
<dbReference type="PROSITE" id="PS51194">
    <property type="entry name" value="HELICASE_CTER"/>
    <property type="match status" value="1"/>
</dbReference>
<keyword evidence="7" id="KW-0175">Coiled coil</keyword>
<dbReference type="InterPro" id="IPR001650">
    <property type="entry name" value="Helicase_C-like"/>
</dbReference>
<keyword evidence="2" id="KW-0399">Innate immunity</keyword>
<evidence type="ECO:0000256" key="4">
    <source>
        <dbReference type="ARBA" id="ARBA00022840"/>
    </source>
</evidence>
<dbReference type="GO" id="GO:0045087">
    <property type="term" value="P:innate immune response"/>
    <property type="evidence" value="ECO:0007669"/>
    <property type="project" value="UniProtKB-KW"/>
</dbReference>
<keyword evidence="5" id="KW-0391">Immunity</keyword>
<feature type="domain" description="RLR CTR" evidence="10">
    <location>
        <begin position="875"/>
        <end position="1015"/>
    </location>
</feature>
<evidence type="ECO:0000256" key="2">
    <source>
        <dbReference type="ARBA" id="ARBA00022588"/>
    </source>
</evidence>
<comment type="caution">
    <text evidence="11">The sequence shown here is derived from an EMBL/GenBank/DDBJ whole genome shotgun (WGS) entry which is preliminary data.</text>
</comment>
<gene>
    <name evidence="11" type="ORF">QR680_013429</name>
</gene>
<dbReference type="GO" id="GO:0005524">
    <property type="term" value="F:ATP binding"/>
    <property type="evidence" value="ECO:0007669"/>
    <property type="project" value="UniProtKB-KW"/>
</dbReference>
<evidence type="ECO:0000256" key="3">
    <source>
        <dbReference type="ARBA" id="ARBA00022741"/>
    </source>
</evidence>
<reference evidence="11" key="1">
    <citation type="submission" date="2023-06" db="EMBL/GenBank/DDBJ databases">
        <title>Genomic analysis of the entomopathogenic nematode Steinernema hermaphroditum.</title>
        <authorList>
            <person name="Schwarz E.M."/>
            <person name="Heppert J.K."/>
            <person name="Baniya A."/>
            <person name="Schwartz H.T."/>
            <person name="Tan C.-H."/>
            <person name="Antoshechkin I."/>
            <person name="Sternberg P.W."/>
            <person name="Goodrich-Blair H."/>
            <person name="Dillman A.R."/>
        </authorList>
    </citation>
    <scope>NUCLEOTIDE SEQUENCE</scope>
    <source>
        <strain evidence="11">PS9179</strain>
        <tissue evidence="11">Whole animal</tissue>
    </source>
</reference>
<evidence type="ECO:0000313" key="12">
    <source>
        <dbReference type="Proteomes" id="UP001175271"/>
    </source>
</evidence>
<dbReference type="SMART" id="SM00487">
    <property type="entry name" value="DEXDc"/>
    <property type="match status" value="1"/>
</dbReference>
<dbReference type="GO" id="GO:0003724">
    <property type="term" value="F:RNA helicase activity"/>
    <property type="evidence" value="ECO:0007669"/>
    <property type="project" value="UniProtKB-EC"/>
</dbReference>
<comment type="similarity">
    <text evidence="1">Belongs to the helicase family. RLR subfamily.</text>
</comment>
<dbReference type="GO" id="GO:0003676">
    <property type="term" value="F:nucleic acid binding"/>
    <property type="evidence" value="ECO:0007669"/>
    <property type="project" value="InterPro"/>
</dbReference>
<keyword evidence="12" id="KW-1185">Reference proteome</keyword>
<name>A0AA39I7S7_9BILA</name>
<dbReference type="GO" id="GO:0005737">
    <property type="term" value="C:cytoplasm"/>
    <property type="evidence" value="ECO:0007669"/>
    <property type="project" value="TreeGrafter"/>
</dbReference>
<accession>A0AA39I7S7</accession>
<feature type="domain" description="Helicase C-terminal" evidence="9">
    <location>
        <begin position="689"/>
        <end position="854"/>
    </location>
</feature>
<evidence type="ECO:0000256" key="7">
    <source>
        <dbReference type="SAM" id="Coils"/>
    </source>
</evidence>
<evidence type="ECO:0000313" key="11">
    <source>
        <dbReference type="EMBL" id="KAK0418198.1"/>
    </source>
</evidence>
<evidence type="ECO:0000256" key="1">
    <source>
        <dbReference type="ARBA" id="ARBA00006866"/>
    </source>
</evidence>
<proteinExistence type="inferred from homology"/>
<feature type="coiled-coil region" evidence="7">
    <location>
        <begin position="1045"/>
        <end position="1072"/>
    </location>
</feature>
<sequence>MCRSSEDRQRLEDVSFGHLALFRHDIKALIDADFLDWIDPDGAIFGDKSAPIRALLSYDGEVERKNEKKTKARDYVFEVLTIDRPELRPRLVEFFLRRCDERTRKELLMEDVPERSKELLLQYFYLREDGNYRLMEFITGFLRPDYLLEDLQTRHGKLYEPLVKELLPLTTATMTAQEREELKKRLGEERTKKKYADLSFKERTPSDVVACLLLRRLPRNEATAESGDWFFHLLEALADNRYHSFLPEHVDTDFEQLLDVHEAEKRAQEVEDEFQARGFEDDYLDDSNLDEFRPQKDFEAYRPSILDGIAIPPPLEIDLRVYQQELVEEVADDKNGIVCAPTGSGKTIVATYLILEHLQKRREEGRPARVAVFVPKVPLVEQQMATFLTYMRLLYNVVGFCGTETVKGRGYLSLANDVIVLTPQIFVNMLSSPKSSDHLNLSDFTMFVFDECHYCQGDHPYKAIMDMVNEYQGPKPRVIGLTASVGVGKNPSVERAINHILKLCVNLNADKIASVQKHKADLLAKVQPPVDEIIRVNRNSASAFLQFVQACISAWDQEFLTIVRSCLAEKIINIDLSKQIREPRVGEMDAYLNFVGTFEHAIKGNPKFPAKARSLRIIEILKAFVIAVEYVDLLPNEFAMNHLARQWGSMKDSIEPETKEIVERFKDELQELINVPPEDCAEAKQILRTLQDLVEKQFAANPESRAIVFVQKRFIAEALQRHLNAVLAPLFGDDHSVGYITSSNQSLAEGGQTGGLQREMLDSFNHGGVKILVATSVVEEGIDVKACNLIIKYNTAGSGTTLIQRKGRGRAAGSKAYLLALNSATESREMEAMQEAILMDLCLKDLRAHGDAALLRRIAETRREVEMVREMERNRQRVLEEELRSKEVAFHCYHCDALICRSPSVRLFVEHTEHRNSADYIVVDPELWSRVHIEPEAGKSHHGAIRVGTYRCANCAAKEHLGMLLAYSDVLLPTLRLKAVVVHDPNDLRDHSKANATWNYVTKRCFIDRSKTSELRSVHRSFVRQFPAKVGLLERLAEEGRIVAARKAMESKEKLKEKRRKERRLAAQTQKTVDALDATYFNGYVNQ</sequence>
<feature type="domain" description="Helicase ATP-binding" evidence="8">
    <location>
        <begin position="327"/>
        <end position="503"/>
    </location>
</feature>
<dbReference type="Gene3D" id="3.40.50.300">
    <property type="entry name" value="P-loop containing nucleotide triphosphate hydrolases"/>
    <property type="match status" value="2"/>
</dbReference>
<dbReference type="Pfam" id="PF00271">
    <property type="entry name" value="Helicase_C"/>
    <property type="match status" value="1"/>
</dbReference>
<organism evidence="11 12">
    <name type="scientific">Steinernema hermaphroditum</name>
    <dbReference type="NCBI Taxonomy" id="289476"/>
    <lineage>
        <taxon>Eukaryota</taxon>
        <taxon>Metazoa</taxon>
        <taxon>Ecdysozoa</taxon>
        <taxon>Nematoda</taxon>
        <taxon>Chromadorea</taxon>
        <taxon>Rhabditida</taxon>
        <taxon>Tylenchina</taxon>
        <taxon>Panagrolaimomorpha</taxon>
        <taxon>Strongyloidoidea</taxon>
        <taxon>Steinernematidae</taxon>
        <taxon>Steinernema</taxon>
    </lineage>
</organism>